<feature type="compositionally biased region" description="Basic and acidic residues" evidence="5">
    <location>
        <begin position="139"/>
        <end position="149"/>
    </location>
</feature>
<feature type="compositionally biased region" description="Low complexity" evidence="5">
    <location>
        <begin position="150"/>
        <end position="165"/>
    </location>
</feature>
<comment type="similarity">
    <text evidence="2">Belongs to the CDC73 family.</text>
</comment>
<dbReference type="GO" id="GO:0051301">
    <property type="term" value="P:cell division"/>
    <property type="evidence" value="ECO:0007669"/>
    <property type="project" value="UniProtKB-KW"/>
</dbReference>
<dbReference type="Pfam" id="PF05179">
    <property type="entry name" value="CDC73_C"/>
    <property type="match status" value="1"/>
</dbReference>
<sequence>MSDPASTLKDWCDNGKLSSATLSSDGSSLSLEGSSLPGKDIISVSHDGRQAEYSVASIYLQILDPDQGLVKYRGACKKHQVGDPVKALDKPVVVGYFLAGSASAAVAAVPPPPAEEPAAREPDKPSGDSAVAGSADTSKTPDHRKEKESSSAASAKKPRPSSSSSSKHHHDKHRKHHDKKRPPSKDKHGDKRKKHKPMVTNEQLFSNLNVVVDKRATAKGDEKENSVPAEELPLLAAQQPRSEEFEAIRKALSPQGFQVTPEMLEASKEITEALTSNEIPVGDSASILRATSAGANLSRVLNIFLETVNPKLAHKKGAITATPIKKNAKPYLIGKKPIILLPKGMTCPITIVNGFDFFSNARYIPRDVMLKNKAQQTNMKKLCFTRKMPGVGLVEFELLDNPRKLHSKEEWERVVAVVVMGHKWQFKDWPGRYSDPVQLFTKCFGFYIGMEGDKLPNDLLGWACKRGKVHRDKRGLDSVTSAMFWNNLDEWMKIHKAELLPHPE</sequence>
<dbReference type="InterPro" id="IPR031336">
    <property type="entry name" value="CDC73_C"/>
</dbReference>
<dbReference type="PANTHER" id="PTHR12466:SF8">
    <property type="entry name" value="PARAFIBROMIN"/>
    <property type="match status" value="1"/>
</dbReference>
<organism evidence="7 8">
    <name type="scientific">Seminavis robusta</name>
    <dbReference type="NCBI Taxonomy" id="568900"/>
    <lineage>
        <taxon>Eukaryota</taxon>
        <taxon>Sar</taxon>
        <taxon>Stramenopiles</taxon>
        <taxon>Ochrophyta</taxon>
        <taxon>Bacillariophyta</taxon>
        <taxon>Bacillariophyceae</taxon>
        <taxon>Bacillariophycidae</taxon>
        <taxon>Naviculales</taxon>
        <taxon>Naviculaceae</taxon>
        <taxon>Seminavis</taxon>
    </lineage>
</organism>
<comment type="caution">
    <text evidence="7">The sequence shown here is derived from an EMBL/GenBank/DDBJ whole genome shotgun (WGS) entry which is preliminary data.</text>
</comment>
<keyword evidence="4" id="KW-0539">Nucleus</keyword>
<feature type="domain" description="Cell division control protein 73 C-terminal" evidence="6">
    <location>
        <begin position="335"/>
        <end position="491"/>
    </location>
</feature>
<keyword evidence="7" id="KW-0131">Cell cycle</keyword>
<dbReference type="GO" id="GO:0006368">
    <property type="term" value="P:transcription elongation by RNA polymerase II"/>
    <property type="evidence" value="ECO:0007669"/>
    <property type="project" value="InterPro"/>
</dbReference>
<name>A0A9N8HCB4_9STRA</name>
<dbReference type="EMBL" id="CAICTM010000311">
    <property type="protein sequence ID" value="CAB9507582.1"/>
    <property type="molecule type" value="Genomic_DNA"/>
</dbReference>
<reference evidence="7" key="1">
    <citation type="submission" date="2020-06" db="EMBL/GenBank/DDBJ databases">
        <authorList>
            <consortium name="Plant Systems Biology data submission"/>
        </authorList>
    </citation>
    <scope>NUCLEOTIDE SEQUENCE</scope>
    <source>
        <strain evidence="7">D6</strain>
    </source>
</reference>
<dbReference type="OrthoDB" id="2186602at2759"/>
<dbReference type="GO" id="GO:0016593">
    <property type="term" value="C:Cdc73/Paf1 complex"/>
    <property type="evidence" value="ECO:0007669"/>
    <property type="project" value="InterPro"/>
</dbReference>
<feature type="region of interest" description="Disordered" evidence="5">
    <location>
        <begin position="108"/>
        <end position="201"/>
    </location>
</feature>
<comment type="subcellular location">
    <subcellularLocation>
        <location evidence="1">Nucleus</location>
    </subcellularLocation>
</comment>
<dbReference type="GO" id="GO:0000993">
    <property type="term" value="F:RNA polymerase II complex binding"/>
    <property type="evidence" value="ECO:0007669"/>
    <property type="project" value="TreeGrafter"/>
</dbReference>
<gene>
    <name evidence="7" type="ORF">SEMRO_312_G114540.1</name>
</gene>
<evidence type="ECO:0000313" key="7">
    <source>
        <dbReference type="EMBL" id="CAB9507582.1"/>
    </source>
</evidence>
<evidence type="ECO:0000256" key="5">
    <source>
        <dbReference type="SAM" id="MobiDB-lite"/>
    </source>
</evidence>
<dbReference type="Gene3D" id="3.40.50.11990">
    <property type="entry name" value="RNA polymerase II accessory factor, Cdc73 C-terminal domain"/>
    <property type="match status" value="1"/>
</dbReference>
<feature type="compositionally biased region" description="Basic and acidic residues" evidence="5">
    <location>
        <begin position="117"/>
        <end position="126"/>
    </location>
</feature>
<keyword evidence="7" id="KW-0132">Cell division</keyword>
<dbReference type="AlphaFoldDB" id="A0A9N8HCB4"/>
<dbReference type="GO" id="GO:0032968">
    <property type="term" value="P:positive regulation of transcription elongation by RNA polymerase II"/>
    <property type="evidence" value="ECO:0007669"/>
    <property type="project" value="TreeGrafter"/>
</dbReference>
<protein>
    <submittedName>
        <fullName evidence="7">Cell division cycle 73, Paf1 RNA polymerase II complex component, homolog (Saccharomyces cerevisiae)</fullName>
    </submittedName>
</protein>
<evidence type="ECO:0000259" key="6">
    <source>
        <dbReference type="Pfam" id="PF05179"/>
    </source>
</evidence>
<evidence type="ECO:0000256" key="3">
    <source>
        <dbReference type="ARBA" id="ARBA00023163"/>
    </source>
</evidence>
<keyword evidence="3" id="KW-0804">Transcription</keyword>
<evidence type="ECO:0000256" key="4">
    <source>
        <dbReference type="ARBA" id="ARBA00023242"/>
    </source>
</evidence>
<dbReference type="InterPro" id="IPR038103">
    <property type="entry name" value="CDC73_C_sf"/>
</dbReference>
<dbReference type="Proteomes" id="UP001153069">
    <property type="component" value="Unassembled WGS sequence"/>
</dbReference>
<dbReference type="PANTHER" id="PTHR12466">
    <property type="entry name" value="CDC73 DOMAIN PROTEIN"/>
    <property type="match status" value="1"/>
</dbReference>
<evidence type="ECO:0000313" key="8">
    <source>
        <dbReference type="Proteomes" id="UP001153069"/>
    </source>
</evidence>
<evidence type="ECO:0000256" key="1">
    <source>
        <dbReference type="ARBA" id="ARBA00004123"/>
    </source>
</evidence>
<feature type="compositionally biased region" description="Basic residues" evidence="5">
    <location>
        <begin position="166"/>
        <end position="180"/>
    </location>
</feature>
<accession>A0A9N8HCB4</accession>
<dbReference type="InterPro" id="IPR007852">
    <property type="entry name" value="Cdc73/Parafibromin"/>
</dbReference>
<evidence type="ECO:0000256" key="2">
    <source>
        <dbReference type="ARBA" id="ARBA00010427"/>
    </source>
</evidence>
<keyword evidence="8" id="KW-1185">Reference proteome</keyword>
<proteinExistence type="inferred from homology"/>